<evidence type="ECO:0000259" key="1">
    <source>
        <dbReference type="Pfam" id="PF13472"/>
    </source>
</evidence>
<dbReference type="RefSeq" id="WP_159522256.1">
    <property type="nucleotide sequence ID" value="NZ_CP053642.1"/>
</dbReference>
<organism evidence="2 3">
    <name type="scientific">Actinomyces marmotae</name>
    <dbReference type="NCBI Taxonomy" id="2737173"/>
    <lineage>
        <taxon>Bacteria</taxon>
        <taxon>Bacillati</taxon>
        <taxon>Actinomycetota</taxon>
        <taxon>Actinomycetes</taxon>
        <taxon>Actinomycetales</taxon>
        <taxon>Actinomycetaceae</taxon>
        <taxon>Actinomyces</taxon>
    </lineage>
</organism>
<dbReference type="Gene3D" id="3.40.50.1110">
    <property type="entry name" value="SGNH hydrolase"/>
    <property type="match status" value="1"/>
</dbReference>
<protein>
    <submittedName>
        <fullName evidence="2">Lysophospholipase</fullName>
    </submittedName>
</protein>
<dbReference type="AlphaFoldDB" id="A0A6M8B2Q1"/>
<feature type="domain" description="SGNH hydrolase-type esterase" evidence="1">
    <location>
        <begin position="17"/>
        <end position="183"/>
    </location>
</feature>
<evidence type="ECO:0000313" key="2">
    <source>
        <dbReference type="EMBL" id="QKD80152.1"/>
    </source>
</evidence>
<name>A0A6M8B2Q1_9ACTO</name>
<dbReference type="Proteomes" id="UP000504752">
    <property type="component" value="Chromosome"/>
</dbReference>
<sequence>MSAAAVPGAADANRIHFIGDEIVAGYGDARALGWTGRVLARTPREADLLPSTLAIPGETLAQLAERWHAEVAPRSTHTRDNRLVIGIGVGDVLAGMSAARSRLALANILDKASSEHRPCFVVGPPPLPHADTDATAALSHAAAEVCRRRSTPYVEVFDPLRHHDQWLTDVAGGAGHPAQTGYGLMAWLVLHRGWYEWLGVEAPA</sequence>
<proteinExistence type="predicted"/>
<accession>A0A6M8B2Q1</accession>
<dbReference type="EMBL" id="CP053642">
    <property type="protein sequence ID" value="QKD80152.1"/>
    <property type="molecule type" value="Genomic_DNA"/>
</dbReference>
<dbReference type="InterPro" id="IPR013830">
    <property type="entry name" value="SGNH_hydro"/>
</dbReference>
<dbReference type="InterPro" id="IPR036514">
    <property type="entry name" value="SGNH_hydro_sf"/>
</dbReference>
<evidence type="ECO:0000313" key="3">
    <source>
        <dbReference type="Proteomes" id="UP000504752"/>
    </source>
</evidence>
<reference evidence="2 3" key="1">
    <citation type="submission" date="2020-05" db="EMBL/GenBank/DDBJ databases">
        <title>Actinomyces sp. zg-325.</title>
        <authorList>
            <person name="Yang C."/>
        </authorList>
    </citation>
    <scope>NUCLEOTIDE SEQUENCE [LARGE SCALE GENOMIC DNA]</scope>
    <source>
        <strain evidence="3">zg-325</strain>
    </source>
</reference>
<keyword evidence="3" id="KW-1185">Reference proteome</keyword>
<dbReference type="SUPFAM" id="SSF52266">
    <property type="entry name" value="SGNH hydrolase"/>
    <property type="match status" value="1"/>
</dbReference>
<gene>
    <name evidence="2" type="ORF">HPC72_07945</name>
</gene>
<dbReference type="KEGG" id="amam:HPC72_07945"/>
<dbReference type="Pfam" id="PF13472">
    <property type="entry name" value="Lipase_GDSL_2"/>
    <property type="match status" value="1"/>
</dbReference>